<name>A0AAN7FS56_QUERU</name>
<evidence type="ECO:0000313" key="9">
    <source>
        <dbReference type="EMBL" id="KAK4599203.1"/>
    </source>
</evidence>
<accession>A0AAN7FS56</accession>
<dbReference type="InterPro" id="IPR013713">
    <property type="entry name" value="XPO2_central"/>
</dbReference>
<reference evidence="9 10" key="1">
    <citation type="journal article" date="2023" name="G3 (Bethesda)">
        <title>A haplotype-resolved chromosome-scale genome for Quercus rubra L. provides insights into the genetics of adaptive traits for red oak species.</title>
        <authorList>
            <person name="Kapoor B."/>
            <person name="Jenkins J."/>
            <person name="Schmutz J."/>
            <person name="Zhebentyayeva T."/>
            <person name="Kuelheim C."/>
            <person name="Coggeshall M."/>
            <person name="Heim C."/>
            <person name="Lasky J.R."/>
            <person name="Leites L."/>
            <person name="Islam-Faridi N."/>
            <person name="Romero-Severson J."/>
            <person name="DeLeo V.L."/>
            <person name="Lucas S.M."/>
            <person name="Lazic D."/>
            <person name="Gailing O."/>
            <person name="Carlson J."/>
            <person name="Staton M."/>
        </authorList>
    </citation>
    <scope>NUCLEOTIDE SEQUENCE [LARGE SCALE GENOMIC DNA]</scope>
    <source>
        <strain evidence="9">Pseudo-F2</strain>
    </source>
</reference>
<evidence type="ECO:0000256" key="4">
    <source>
        <dbReference type="ARBA" id="ARBA00022448"/>
    </source>
</evidence>
<evidence type="ECO:0000256" key="2">
    <source>
        <dbReference type="ARBA" id="ARBA00004496"/>
    </source>
</evidence>
<organism evidence="9 10">
    <name type="scientific">Quercus rubra</name>
    <name type="common">Northern red oak</name>
    <name type="synonym">Quercus borealis</name>
    <dbReference type="NCBI Taxonomy" id="3512"/>
    <lineage>
        <taxon>Eukaryota</taxon>
        <taxon>Viridiplantae</taxon>
        <taxon>Streptophyta</taxon>
        <taxon>Embryophyta</taxon>
        <taxon>Tracheophyta</taxon>
        <taxon>Spermatophyta</taxon>
        <taxon>Magnoliopsida</taxon>
        <taxon>eudicotyledons</taxon>
        <taxon>Gunneridae</taxon>
        <taxon>Pentapetalae</taxon>
        <taxon>rosids</taxon>
        <taxon>fabids</taxon>
        <taxon>Fagales</taxon>
        <taxon>Fagaceae</taxon>
        <taxon>Quercus</taxon>
    </lineage>
</organism>
<protein>
    <recommendedName>
        <fullName evidence="8">Importin N-terminal domain-containing protein</fullName>
    </recommendedName>
</protein>
<evidence type="ECO:0000313" key="10">
    <source>
        <dbReference type="Proteomes" id="UP001324115"/>
    </source>
</evidence>
<comment type="subcellular location">
    <subcellularLocation>
        <location evidence="2">Cytoplasm</location>
    </subcellularLocation>
    <subcellularLocation>
        <location evidence="1">Nucleus</location>
    </subcellularLocation>
</comment>
<proteinExistence type="inferred from homology"/>
<dbReference type="GO" id="GO:0005049">
    <property type="term" value="F:nuclear export signal receptor activity"/>
    <property type="evidence" value="ECO:0007669"/>
    <property type="project" value="TreeGrafter"/>
</dbReference>
<dbReference type="Pfam" id="PF03378">
    <property type="entry name" value="CAS_CSE1"/>
    <property type="match status" value="1"/>
</dbReference>
<dbReference type="Gene3D" id="1.25.10.10">
    <property type="entry name" value="Leucine-rich Repeat Variant"/>
    <property type="match status" value="1"/>
</dbReference>
<gene>
    <name evidence="9" type="ORF">RGQ29_009310</name>
</gene>
<dbReference type="PANTHER" id="PTHR10997:SF8">
    <property type="entry name" value="EXPORTIN-2"/>
    <property type="match status" value="1"/>
</dbReference>
<dbReference type="InterPro" id="IPR001494">
    <property type="entry name" value="Importin-beta_N"/>
</dbReference>
<dbReference type="GO" id="GO:0031267">
    <property type="term" value="F:small GTPase binding"/>
    <property type="evidence" value="ECO:0007669"/>
    <property type="project" value="InterPro"/>
</dbReference>
<dbReference type="Pfam" id="PF08506">
    <property type="entry name" value="Cse1"/>
    <property type="match status" value="1"/>
</dbReference>
<dbReference type="GO" id="GO:0005829">
    <property type="term" value="C:cytosol"/>
    <property type="evidence" value="ECO:0007669"/>
    <property type="project" value="TreeGrafter"/>
</dbReference>
<dbReference type="Pfam" id="PF03810">
    <property type="entry name" value="IBN_N"/>
    <property type="match status" value="1"/>
</dbReference>
<comment type="caution">
    <text evidence="9">The sequence shown here is derived from an EMBL/GenBank/DDBJ whole genome shotgun (WGS) entry which is preliminary data.</text>
</comment>
<dbReference type="InterPro" id="IPR016024">
    <property type="entry name" value="ARM-type_fold"/>
</dbReference>
<dbReference type="Proteomes" id="UP001324115">
    <property type="component" value="Unassembled WGS sequence"/>
</dbReference>
<keyword evidence="4" id="KW-0813">Transport</keyword>
<dbReference type="PANTHER" id="PTHR10997">
    <property type="entry name" value="IMPORTIN-7, 8, 11"/>
    <property type="match status" value="1"/>
</dbReference>
<evidence type="ECO:0000256" key="5">
    <source>
        <dbReference type="ARBA" id="ARBA00022490"/>
    </source>
</evidence>
<dbReference type="EMBL" id="JAXUIC010000002">
    <property type="protein sequence ID" value="KAK4599203.1"/>
    <property type="molecule type" value="Genomic_DNA"/>
</dbReference>
<evidence type="ECO:0000259" key="8">
    <source>
        <dbReference type="PROSITE" id="PS50166"/>
    </source>
</evidence>
<keyword evidence="10" id="KW-1185">Reference proteome</keyword>
<evidence type="ECO:0000256" key="6">
    <source>
        <dbReference type="ARBA" id="ARBA00022927"/>
    </source>
</evidence>
<dbReference type="SUPFAM" id="SSF48371">
    <property type="entry name" value="ARM repeat"/>
    <property type="match status" value="1"/>
</dbReference>
<dbReference type="InterPro" id="IPR011989">
    <property type="entry name" value="ARM-like"/>
</dbReference>
<comment type="similarity">
    <text evidence="3">Belongs to the XPO2/CSE1 family.</text>
</comment>
<evidence type="ECO:0000256" key="7">
    <source>
        <dbReference type="ARBA" id="ARBA00023242"/>
    </source>
</evidence>
<sequence length="798" mass="90519">MEWNSETLQFLSQCFLHTLSPAPKLRRLAESSLSKAADTPNYGLAVLCLVSEPSVEEQICQAASVNFENHIRARWAPASPDESNPLIPDSEKAEIKSLIVRVMLSSTPKIQSQLSEALSLIGMHDFPKSWPTLLPGLIVDLHKASEASDYTAINGILCITDSVFKKFLYQRKRIDLLLDFKYCLKTFASPLLGVFLKTAALIDSASMVSPASVMKQLFNCQRLCVRIFYSLNCQELPVDHKEWMNVFRKYLIANYPVVENSVDGLAIVDEVRAAVCENISLYVEEEDFYIHLNDFVVAVWSLLKNLTHSSSRDQLVVTAIKFLTTVSTSVHHALFAAEGVILEICQSIVVLNVMLREEDEELFQMNYFEFIRRDIDGSDLDNRRRMACEILIGIARNYKQQVTEIVCAQIQHLLTSFSANPVTNLKDKDCAVYLVVTLASQKTGGSSILTDLIHVRRFFSSVILPKLTSQDVNGFPMLKAGALKFFIMFRNQLSKEAVIQIFRDLVRFLIAESNVVHSYAAYCIEKLLVVKDDWGRDRYTLGSTDAAPELLTNLFYALKLPESEENQYIMKCIMVVLGVAELSSEVAGSCISALTSILMEVCKNPKNPFFNHYLFESVAVLVKRTCERDPSCISAFEAGLFPSLQQIFANDVIEFFTYAFQLQAQLIELNRPPIPPRYMQIFDVLLSIESWKKVSNIPALVRLLQAFLPKVTHELKQEGRLFKVLEVFEKLVSSPTAAEQGFYVLITVIESLEYDEFEFYIPTIWAIVFGQPEKFRAEKFVKAFLLLISHFIVKAWFY</sequence>
<feature type="domain" description="Importin N-terminal" evidence="8">
    <location>
        <begin position="29"/>
        <end position="105"/>
    </location>
</feature>
<dbReference type="GO" id="GO:0005635">
    <property type="term" value="C:nuclear envelope"/>
    <property type="evidence" value="ECO:0007669"/>
    <property type="project" value="TreeGrafter"/>
</dbReference>
<evidence type="ECO:0000256" key="1">
    <source>
        <dbReference type="ARBA" id="ARBA00004123"/>
    </source>
</evidence>
<dbReference type="InterPro" id="IPR005043">
    <property type="entry name" value="XPO2_C"/>
</dbReference>
<dbReference type="PROSITE" id="PS50166">
    <property type="entry name" value="IMPORTIN_B_NT"/>
    <property type="match status" value="1"/>
</dbReference>
<evidence type="ECO:0000256" key="3">
    <source>
        <dbReference type="ARBA" id="ARBA00008669"/>
    </source>
</evidence>
<dbReference type="SMART" id="SM00913">
    <property type="entry name" value="IBN_N"/>
    <property type="match status" value="1"/>
</dbReference>
<dbReference type="GO" id="GO:0006611">
    <property type="term" value="P:protein export from nucleus"/>
    <property type="evidence" value="ECO:0007669"/>
    <property type="project" value="TreeGrafter"/>
</dbReference>
<keyword evidence="6" id="KW-0653">Protein transport</keyword>
<keyword evidence="7" id="KW-0539">Nucleus</keyword>
<keyword evidence="5" id="KW-0963">Cytoplasm</keyword>
<dbReference type="AlphaFoldDB" id="A0AAN7FS56"/>
<dbReference type="GO" id="GO:0006606">
    <property type="term" value="P:protein import into nucleus"/>
    <property type="evidence" value="ECO:0007669"/>
    <property type="project" value="TreeGrafter"/>
</dbReference>